<dbReference type="AlphaFoldDB" id="A0A1I1TYD8"/>
<organism evidence="2 3">
    <name type="scientific">Streptomyces aidingensis</name>
    <dbReference type="NCBI Taxonomy" id="910347"/>
    <lineage>
        <taxon>Bacteria</taxon>
        <taxon>Bacillati</taxon>
        <taxon>Actinomycetota</taxon>
        <taxon>Actinomycetes</taxon>
        <taxon>Kitasatosporales</taxon>
        <taxon>Streptomycetaceae</taxon>
        <taxon>Streptomyces</taxon>
    </lineage>
</organism>
<dbReference type="OrthoDB" id="4231718at2"/>
<dbReference type="Proteomes" id="UP000199207">
    <property type="component" value="Unassembled WGS sequence"/>
</dbReference>
<evidence type="ECO:0000313" key="3">
    <source>
        <dbReference type="Proteomes" id="UP000199207"/>
    </source>
</evidence>
<keyword evidence="3" id="KW-1185">Reference proteome</keyword>
<keyword evidence="1" id="KW-0732">Signal</keyword>
<gene>
    <name evidence="2" type="ORF">SAMN05421773_12145</name>
</gene>
<evidence type="ECO:0008006" key="4">
    <source>
        <dbReference type="Google" id="ProtNLM"/>
    </source>
</evidence>
<dbReference type="RefSeq" id="WP_093841289.1">
    <property type="nucleotide sequence ID" value="NZ_FOLM01000021.1"/>
</dbReference>
<evidence type="ECO:0000313" key="2">
    <source>
        <dbReference type="EMBL" id="SFD62318.1"/>
    </source>
</evidence>
<proteinExistence type="predicted"/>
<accession>A0A1I1TYD8</accession>
<sequence length="155" mass="16973">MPFKLRSLLTAAAACALVIGTTTSAEASAVGYEKVSGFCFTMSGQTVCAPTATLGHYIKGDGRKIERQEASIQDVFGADTAGREWCNWRFDWRYADTNGKTYLIRKGKTHNGCSFWSSIGRVDNTTHTLKHYGKACAAFYASGKERAVQCHNITK</sequence>
<dbReference type="EMBL" id="FOLM01000021">
    <property type="protein sequence ID" value="SFD62318.1"/>
    <property type="molecule type" value="Genomic_DNA"/>
</dbReference>
<name>A0A1I1TYD8_9ACTN</name>
<protein>
    <recommendedName>
        <fullName evidence="4">Peptidase inhibitor family I36</fullName>
    </recommendedName>
</protein>
<feature type="signal peptide" evidence="1">
    <location>
        <begin position="1"/>
        <end position="27"/>
    </location>
</feature>
<feature type="chain" id="PRO_5011646821" description="Peptidase inhibitor family I36" evidence="1">
    <location>
        <begin position="28"/>
        <end position="155"/>
    </location>
</feature>
<dbReference type="STRING" id="910347.SAMN05421773_12145"/>
<evidence type="ECO:0000256" key="1">
    <source>
        <dbReference type="SAM" id="SignalP"/>
    </source>
</evidence>
<reference evidence="2 3" key="1">
    <citation type="submission" date="2016-10" db="EMBL/GenBank/DDBJ databases">
        <authorList>
            <person name="de Groot N.N."/>
        </authorList>
    </citation>
    <scope>NUCLEOTIDE SEQUENCE [LARGE SCALE GENOMIC DNA]</scope>
    <source>
        <strain evidence="2 3">CGMCC 4.5739</strain>
    </source>
</reference>